<comment type="caution">
    <text evidence="3">The sequence shown here is derived from an EMBL/GenBank/DDBJ whole genome shotgun (WGS) entry which is preliminary data.</text>
</comment>
<sequence length="122" mass="13939">MGKESFQIGITGEIIAVEYLTQKGLSVIDRNFHSQQGEIDIIAKDGDIIVFVEVKYYSFRSYGSPLGSVRKSKRQSIIHAAQTFLYKKNLRQINCRFDVISIYRDSGGKTNIDYIKDAFYVN</sequence>
<organism evidence="3 4">
    <name type="scientific">Candidatus Saganbacteria bacterium</name>
    <dbReference type="NCBI Taxonomy" id="2575572"/>
    <lineage>
        <taxon>Bacteria</taxon>
        <taxon>Bacillati</taxon>
        <taxon>Saganbacteria</taxon>
    </lineage>
</organism>
<dbReference type="GO" id="GO:0003676">
    <property type="term" value="F:nucleic acid binding"/>
    <property type="evidence" value="ECO:0007669"/>
    <property type="project" value="InterPro"/>
</dbReference>
<accession>A0A833NYR8</accession>
<dbReference type="AlphaFoldDB" id="A0A833NYR8"/>
<evidence type="ECO:0000313" key="3">
    <source>
        <dbReference type="EMBL" id="KAF0134523.1"/>
    </source>
</evidence>
<proteinExistence type="inferred from homology"/>
<dbReference type="InterPro" id="IPR011335">
    <property type="entry name" value="Restrct_endonuc-II-like"/>
</dbReference>
<dbReference type="InterPro" id="IPR011856">
    <property type="entry name" value="tRNA_endonuc-like_dom_sf"/>
</dbReference>
<keyword evidence="3" id="KW-0378">Hydrolase</keyword>
<dbReference type="HAMAP" id="MF_00048">
    <property type="entry name" value="UPF0102"/>
    <property type="match status" value="1"/>
</dbReference>
<dbReference type="GO" id="GO:0004519">
    <property type="term" value="F:endonuclease activity"/>
    <property type="evidence" value="ECO:0007669"/>
    <property type="project" value="UniProtKB-KW"/>
</dbReference>
<keyword evidence="3" id="KW-0540">Nuclease</keyword>
<evidence type="ECO:0000256" key="1">
    <source>
        <dbReference type="ARBA" id="ARBA00006738"/>
    </source>
</evidence>
<dbReference type="Proteomes" id="UP000488506">
    <property type="component" value="Unassembled WGS sequence"/>
</dbReference>
<name>A0A833NYR8_UNCSA</name>
<evidence type="ECO:0000313" key="4">
    <source>
        <dbReference type="Proteomes" id="UP000488506"/>
    </source>
</evidence>
<dbReference type="InterPro" id="IPR003509">
    <property type="entry name" value="UPF0102_YraN-like"/>
</dbReference>
<dbReference type="Pfam" id="PF02021">
    <property type="entry name" value="UPF0102"/>
    <property type="match status" value="1"/>
</dbReference>
<protein>
    <recommendedName>
        <fullName evidence="2">UPF0102 protein FD145_541</fullName>
    </recommendedName>
</protein>
<dbReference type="PANTHER" id="PTHR34039:SF1">
    <property type="entry name" value="UPF0102 PROTEIN YRAN"/>
    <property type="match status" value="1"/>
</dbReference>
<dbReference type="SUPFAM" id="SSF52980">
    <property type="entry name" value="Restriction endonuclease-like"/>
    <property type="match status" value="1"/>
</dbReference>
<keyword evidence="3" id="KW-0255">Endonuclease</keyword>
<gene>
    <name evidence="3" type="ORF">FD145_541</name>
</gene>
<reference evidence="3 4" key="1">
    <citation type="submission" date="2019-12" db="EMBL/GenBank/DDBJ databases">
        <authorList>
            <person name="Wolfe R."/>
            <person name="Danczak R."/>
            <person name="Wilkins M."/>
        </authorList>
    </citation>
    <scope>NUCLEOTIDE SEQUENCE [LARGE SCALE GENOMIC DNA]</scope>
    <source>
        <strain evidence="3">X2_MaxBin.013</strain>
    </source>
</reference>
<dbReference type="EMBL" id="WPAF01000007">
    <property type="protein sequence ID" value="KAF0134523.1"/>
    <property type="molecule type" value="Genomic_DNA"/>
</dbReference>
<dbReference type="Gene3D" id="3.40.1350.10">
    <property type="match status" value="1"/>
</dbReference>
<evidence type="ECO:0000256" key="2">
    <source>
        <dbReference type="HAMAP-Rule" id="MF_00048"/>
    </source>
</evidence>
<comment type="similarity">
    <text evidence="1 2">Belongs to the UPF0102 family.</text>
</comment>
<dbReference type="NCBIfam" id="TIGR00252">
    <property type="entry name" value="YraN family protein"/>
    <property type="match status" value="1"/>
</dbReference>
<dbReference type="CDD" id="cd20736">
    <property type="entry name" value="PoNe_Nuclease"/>
    <property type="match status" value="1"/>
</dbReference>
<dbReference type="PANTHER" id="PTHR34039">
    <property type="entry name" value="UPF0102 PROTEIN YRAN"/>
    <property type="match status" value="1"/>
</dbReference>
<dbReference type="NCBIfam" id="NF009150">
    <property type="entry name" value="PRK12497.1-3"/>
    <property type="match status" value="1"/>
</dbReference>